<dbReference type="EMBL" id="JBHSTE010000001">
    <property type="protein sequence ID" value="MFC6331765.1"/>
    <property type="molecule type" value="Genomic_DNA"/>
</dbReference>
<protein>
    <submittedName>
        <fullName evidence="3">Uncharacterized protein</fullName>
    </submittedName>
</protein>
<name>A0ABW1V1Z5_9BACL</name>
<feature type="chain" id="PRO_5046281580" evidence="2">
    <location>
        <begin position="28"/>
        <end position="166"/>
    </location>
</feature>
<reference evidence="4" key="1">
    <citation type="journal article" date="2019" name="Int. J. Syst. Evol. Microbiol.">
        <title>The Global Catalogue of Microorganisms (GCM) 10K type strain sequencing project: providing services to taxonomists for standard genome sequencing and annotation.</title>
        <authorList>
            <consortium name="The Broad Institute Genomics Platform"/>
            <consortium name="The Broad Institute Genome Sequencing Center for Infectious Disease"/>
            <person name="Wu L."/>
            <person name="Ma J."/>
        </authorList>
    </citation>
    <scope>NUCLEOTIDE SEQUENCE [LARGE SCALE GENOMIC DNA]</scope>
    <source>
        <strain evidence="4">PCU 280</strain>
    </source>
</reference>
<proteinExistence type="predicted"/>
<organism evidence="3 4">
    <name type="scientific">Paenibacillus septentrionalis</name>
    <dbReference type="NCBI Taxonomy" id="429342"/>
    <lineage>
        <taxon>Bacteria</taxon>
        <taxon>Bacillati</taxon>
        <taxon>Bacillota</taxon>
        <taxon>Bacilli</taxon>
        <taxon>Bacillales</taxon>
        <taxon>Paenibacillaceae</taxon>
        <taxon>Paenibacillus</taxon>
    </lineage>
</organism>
<keyword evidence="2" id="KW-0732">Signal</keyword>
<comment type="caution">
    <text evidence="3">The sequence shown here is derived from an EMBL/GenBank/DDBJ whole genome shotgun (WGS) entry which is preliminary data.</text>
</comment>
<feature type="compositionally biased region" description="Low complexity" evidence="1">
    <location>
        <begin position="54"/>
        <end position="68"/>
    </location>
</feature>
<accession>A0ABW1V1Z5</accession>
<evidence type="ECO:0000313" key="4">
    <source>
        <dbReference type="Proteomes" id="UP001596233"/>
    </source>
</evidence>
<dbReference type="RefSeq" id="WP_379231339.1">
    <property type="nucleotide sequence ID" value="NZ_JBHSTE010000001.1"/>
</dbReference>
<feature type="region of interest" description="Disordered" evidence="1">
    <location>
        <begin position="32"/>
        <end position="90"/>
    </location>
</feature>
<dbReference type="Proteomes" id="UP001596233">
    <property type="component" value="Unassembled WGS sequence"/>
</dbReference>
<evidence type="ECO:0000256" key="1">
    <source>
        <dbReference type="SAM" id="MobiDB-lite"/>
    </source>
</evidence>
<gene>
    <name evidence="3" type="ORF">ACFP56_03955</name>
</gene>
<feature type="signal peptide" evidence="2">
    <location>
        <begin position="1"/>
        <end position="27"/>
    </location>
</feature>
<dbReference type="PROSITE" id="PS51257">
    <property type="entry name" value="PROKAR_LIPOPROTEIN"/>
    <property type="match status" value="1"/>
</dbReference>
<sequence>MKWKSKMKRTATTTSAILLALMLAACSDNNTTITPTATPDTEQTDQGSIPSDNLPDGTGTLDPGTPTPDQDEQGSGNDGNGDASDTDGNVSYSDVLSAEGIYIGAADNHSVEIKVDNDYLMFQIDDTLEHIITDYAGNEAVTFEYVEKTIEDLGAKQLWLKSIEKK</sequence>
<evidence type="ECO:0000256" key="2">
    <source>
        <dbReference type="SAM" id="SignalP"/>
    </source>
</evidence>
<feature type="compositionally biased region" description="Low complexity" evidence="1">
    <location>
        <begin position="32"/>
        <end position="46"/>
    </location>
</feature>
<feature type="compositionally biased region" description="Low complexity" evidence="1">
    <location>
        <begin position="80"/>
        <end position="89"/>
    </location>
</feature>
<keyword evidence="4" id="KW-1185">Reference proteome</keyword>
<evidence type="ECO:0000313" key="3">
    <source>
        <dbReference type="EMBL" id="MFC6331765.1"/>
    </source>
</evidence>